<dbReference type="SUPFAM" id="SSF52091">
    <property type="entry name" value="SpoIIaa-like"/>
    <property type="match status" value="1"/>
</dbReference>
<dbReference type="InterPro" id="IPR058548">
    <property type="entry name" value="MlaB-like_STAS"/>
</dbReference>
<evidence type="ECO:0000313" key="2">
    <source>
        <dbReference type="EMBL" id="CDQ46046.1"/>
    </source>
</evidence>
<dbReference type="InterPro" id="IPR002645">
    <property type="entry name" value="STAS_dom"/>
</dbReference>
<dbReference type="RefSeq" id="WP_030136006.1">
    <property type="nucleotide sequence ID" value="NZ_CP074376.1"/>
</dbReference>
<dbReference type="InterPro" id="IPR036513">
    <property type="entry name" value="STAS_dom_sf"/>
</dbReference>
<feature type="domain" description="STAS" evidence="1">
    <location>
        <begin position="6"/>
        <end position="101"/>
    </location>
</feature>
<proteinExistence type="predicted"/>
<evidence type="ECO:0000313" key="3">
    <source>
        <dbReference type="Proteomes" id="UP000028864"/>
    </source>
</evidence>
<dbReference type="EMBL" id="LK021340">
    <property type="protein sequence ID" value="CDQ46046.1"/>
    <property type="molecule type" value="Genomic_DNA"/>
</dbReference>
<protein>
    <submittedName>
        <fullName evidence="2">Anti-anti-sigma regulatory factor</fullName>
    </submittedName>
</protein>
<sequence>MNTELTLHQTHTDAGTTALEAVGEIDLSNVEAFSAALEAATADAGGSLTVDLTHVTYLDSAAINALFRHVNHISILANRLLKAILTLSGLADLVTVQIVDA</sequence>
<dbReference type="AlphaFoldDB" id="A0AAV2WP22"/>
<dbReference type="Pfam" id="PF13466">
    <property type="entry name" value="STAS_2"/>
    <property type="match status" value="1"/>
</dbReference>
<reference evidence="2" key="2">
    <citation type="submission" date="2015-09" db="EMBL/GenBank/DDBJ databases">
        <title>Draft genome sequence of Mycobacterium neoaurum DSM 44074.</title>
        <authorList>
            <person name="Croce O."/>
            <person name="Robert C."/>
            <person name="Raoult D."/>
            <person name="Drancourt M."/>
        </authorList>
    </citation>
    <scope>NUCLEOTIDE SEQUENCE</scope>
    <source>
        <strain evidence="2">DSM 44074</strain>
    </source>
</reference>
<gene>
    <name evidence="2" type="ORF">BN1047_03949</name>
</gene>
<dbReference type="PROSITE" id="PS50801">
    <property type="entry name" value="STAS"/>
    <property type="match status" value="1"/>
</dbReference>
<dbReference type="Proteomes" id="UP000028864">
    <property type="component" value="Unassembled WGS sequence"/>
</dbReference>
<organism evidence="2 3">
    <name type="scientific">Mycolicibacterium neoaurum</name>
    <name type="common">Mycobacterium neoaurum</name>
    <dbReference type="NCBI Taxonomy" id="1795"/>
    <lineage>
        <taxon>Bacteria</taxon>
        <taxon>Bacillati</taxon>
        <taxon>Actinomycetota</taxon>
        <taxon>Actinomycetes</taxon>
        <taxon>Mycobacteriales</taxon>
        <taxon>Mycobacteriaceae</taxon>
        <taxon>Mycolicibacterium</taxon>
    </lineage>
</organism>
<reference evidence="2" key="1">
    <citation type="submission" date="2014-05" db="EMBL/GenBank/DDBJ databases">
        <authorList>
            <person name="Urmite Genomes"/>
        </authorList>
    </citation>
    <scope>NUCLEOTIDE SEQUENCE</scope>
    <source>
        <strain evidence="2">DSM 44074</strain>
    </source>
</reference>
<dbReference type="Gene3D" id="3.30.750.24">
    <property type="entry name" value="STAS domain"/>
    <property type="match status" value="1"/>
</dbReference>
<evidence type="ECO:0000259" key="1">
    <source>
        <dbReference type="PROSITE" id="PS50801"/>
    </source>
</evidence>
<accession>A0AAV2WP22</accession>
<name>A0AAV2WP22_MYCNE</name>